<dbReference type="Proteomes" id="UP001154114">
    <property type="component" value="Chromosome 14"/>
</dbReference>
<evidence type="ECO:0000313" key="2">
    <source>
        <dbReference type="EMBL" id="CAH0585839.1"/>
    </source>
</evidence>
<keyword evidence="3" id="KW-1185">Reference proteome</keyword>
<name>A0A9P0BMH0_CHRIL</name>
<proteinExistence type="predicted"/>
<sequence length="369" mass="41176">MSEQDKKSGGPATGGSSVVMVEQSTPSRHKQPYRPTDLQDEVPDHHKRSRAPAVPTVPSEKHKQNVAKKMSATKKRENSPEPISSPPIELELKKTETIALAATTQPTQPIPAPVPSTAVDIVKGRAERKSDEDSITEEIAELRTPEPLKKSGEWGNEKYQKCAPDVGETDEAVPLQRKLANDIVETNIKCEQKDDRTDPEPENMVHLQRKLGSENINESSTSSYKLKKKEIAWSKSTYLDKVHLQDFSEQGAAWMLERKASVGPCYRKTMPYGEPSGITISLTKKSFKSINDFVDPRKSGISVTVPKRNIDGAMGQPIEKPNKKCRQSMFAKEKKVEIKIADRHYSSFSENIRGKVDNLCGKVKHVMHL</sequence>
<evidence type="ECO:0000256" key="1">
    <source>
        <dbReference type="SAM" id="MobiDB-lite"/>
    </source>
</evidence>
<organism evidence="2 3">
    <name type="scientific">Chrysodeixis includens</name>
    <name type="common">Soybean looper</name>
    <name type="synonym">Pseudoplusia includens</name>
    <dbReference type="NCBI Taxonomy" id="689277"/>
    <lineage>
        <taxon>Eukaryota</taxon>
        <taxon>Metazoa</taxon>
        <taxon>Ecdysozoa</taxon>
        <taxon>Arthropoda</taxon>
        <taxon>Hexapoda</taxon>
        <taxon>Insecta</taxon>
        <taxon>Pterygota</taxon>
        <taxon>Neoptera</taxon>
        <taxon>Endopterygota</taxon>
        <taxon>Lepidoptera</taxon>
        <taxon>Glossata</taxon>
        <taxon>Ditrysia</taxon>
        <taxon>Noctuoidea</taxon>
        <taxon>Noctuidae</taxon>
        <taxon>Plusiinae</taxon>
        <taxon>Chrysodeixis</taxon>
    </lineage>
</organism>
<dbReference type="EMBL" id="LR824017">
    <property type="protein sequence ID" value="CAH0585839.1"/>
    <property type="molecule type" value="Genomic_DNA"/>
</dbReference>
<dbReference type="OrthoDB" id="7251706at2759"/>
<protein>
    <submittedName>
        <fullName evidence="2">Uncharacterized protein</fullName>
    </submittedName>
</protein>
<evidence type="ECO:0000313" key="3">
    <source>
        <dbReference type="Proteomes" id="UP001154114"/>
    </source>
</evidence>
<dbReference type="AlphaFoldDB" id="A0A9P0BMH0"/>
<feature type="compositionally biased region" description="Low complexity" evidence="1">
    <location>
        <begin position="80"/>
        <end position="89"/>
    </location>
</feature>
<feature type="region of interest" description="Disordered" evidence="1">
    <location>
        <begin position="1"/>
        <end position="90"/>
    </location>
</feature>
<accession>A0A9P0BMH0</accession>
<reference evidence="2" key="1">
    <citation type="submission" date="2021-12" db="EMBL/GenBank/DDBJ databases">
        <authorList>
            <person name="King R."/>
        </authorList>
    </citation>
    <scope>NUCLEOTIDE SEQUENCE</scope>
</reference>
<gene>
    <name evidence="2" type="ORF">CINC_LOCUS3113</name>
</gene>